<evidence type="ECO:0000256" key="2">
    <source>
        <dbReference type="SAM" id="Phobius"/>
    </source>
</evidence>
<evidence type="ECO:0000313" key="3">
    <source>
        <dbReference type="EMBL" id="MBB3209949.1"/>
    </source>
</evidence>
<organism evidence="3 4">
    <name type="scientific">Aporhodopirellula rubra</name>
    <dbReference type="NCBI Taxonomy" id="980271"/>
    <lineage>
        <taxon>Bacteria</taxon>
        <taxon>Pseudomonadati</taxon>
        <taxon>Planctomycetota</taxon>
        <taxon>Planctomycetia</taxon>
        <taxon>Pirellulales</taxon>
        <taxon>Pirellulaceae</taxon>
        <taxon>Aporhodopirellula</taxon>
    </lineage>
</organism>
<feature type="compositionally biased region" description="Acidic residues" evidence="1">
    <location>
        <begin position="165"/>
        <end position="175"/>
    </location>
</feature>
<dbReference type="EMBL" id="JACHXU010000029">
    <property type="protein sequence ID" value="MBB3209949.1"/>
    <property type="molecule type" value="Genomic_DNA"/>
</dbReference>
<feature type="compositionally biased region" description="Basic and acidic residues" evidence="1">
    <location>
        <begin position="194"/>
        <end position="203"/>
    </location>
</feature>
<name>A0A7W5H910_9BACT</name>
<sequence length="209" mass="22124">MSNDPFPSGNPTGNSGVAGGQPGASVAPKSRRTCLWIVALLLGGGLFCLIICCGVGLYGVQNYGSAIFEPIRSQLNQMAELRSEVGEIESLSMNVFATVEEGKANPEFMILDGKSEKGDFQLSIKMTNAGELQKVFLVMPDGSRKPIDMDNRVSSTTVVPPPGTEGEEPSSDEQEGNGPPSGVSDSGDGDVLDPTERELRELESELDLN</sequence>
<dbReference type="RefSeq" id="WP_184308942.1">
    <property type="nucleotide sequence ID" value="NZ_JACHXU010000029.1"/>
</dbReference>
<evidence type="ECO:0000256" key="1">
    <source>
        <dbReference type="SAM" id="MobiDB-lite"/>
    </source>
</evidence>
<keyword evidence="2" id="KW-1133">Transmembrane helix</keyword>
<evidence type="ECO:0008006" key="5">
    <source>
        <dbReference type="Google" id="ProtNLM"/>
    </source>
</evidence>
<keyword evidence="2" id="KW-0812">Transmembrane</keyword>
<feature type="region of interest" description="Disordered" evidence="1">
    <location>
        <begin position="1"/>
        <end position="24"/>
    </location>
</feature>
<keyword evidence="2" id="KW-0472">Membrane</keyword>
<reference evidence="3 4" key="1">
    <citation type="submission" date="2020-08" db="EMBL/GenBank/DDBJ databases">
        <title>Genomic Encyclopedia of Type Strains, Phase III (KMG-III): the genomes of soil and plant-associated and newly described type strains.</title>
        <authorList>
            <person name="Whitman W."/>
        </authorList>
    </citation>
    <scope>NUCLEOTIDE SEQUENCE [LARGE SCALE GENOMIC DNA]</scope>
    <source>
        <strain evidence="3 4">CECT 8075</strain>
    </source>
</reference>
<proteinExistence type="predicted"/>
<comment type="caution">
    <text evidence="3">The sequence shown here is derived from an EMBL/GenBank/DDBJ whole genome shotgun (WGS) entry which is preliminary data.</text>
</comment>
<feature type="transmembrane region" description="Helical" evidence="2">
    <location>
        <begin position="35"/>
        <end position="60"/>
    </location>
</feature>
<dbReference type="AlphaFoldDB" id="A0A7W5H910"/>
<evidence type="ECO:0000313" key="4">
    <source>
        <dbReference type="Proteomes" id="UP000536179"/>
    </source>
</evidence>
<feature type="region of interest" description="Disordered" evidence="1">
    <location>
        <begin position="146"/>
        <end position="209"/>
    </location>
</feature>
<protein>
    <recommendedName>
        <fullName evidence="5">Cytochrome oxidase complex assembly protein 1</fullName>
    </recommendedName>
</protein>
<dbReference type="Proteomes" id="UP000536179">
    <property type="component" value="Unassembled WGS sequence"/>
</dbReference>
<feature type="compositionally biased region" description="Polar residues" evidence="1">
    <location>
        <begin position="1"/>
        <end position="15"/>
    </location>
</feature>
<gene>
    <name evidence="3" type="ORF">FHS27_005794</name>
</gene>
<accession>A0A7W5H910</accession>
<keyword evidence="4" id="KW-1185">Reference proteome</keyword>